<proteinExistence type="predicted"/>
<protein>
    <submittedName>
        <fullName evidence="3">Glycosyltransferase family 4 protein</fullName>
        <ecNumber evidence="3">2.4.-.-</ecNumber>
    </submittedName>
</protein>
<dbReference type="RefSeq" id="WP_380931576.1">
    <property type="nucleotide sequence ID" value="NZ_JBHUGS010000005.1"/>
</dbReference>
<keyword evidence="3" id="KW-0328">Glycosyltransferase</keyword>
<accession>A0ABW4U2M2</accession>
<evidence type="ECO:0000313" key="4">
    <source>
        <dbReference type="Proteomes" id="UP001597400"/>
    </source>
</evidence>
<dbReference type="SUPFAM" id="SSF53756">
    <property type="entry name" value="UDP-Glycosyltransferase/glycogen phosphorylase"/>
    <property type="match status" value="1"/>
</dbReference>
<dbReference type="PANTHER" id="PTHR12526:SF636">
    <property type="entry name" value="BLL3647 PROTEIN"/>
    <property type="match status" value="1"/>
</dbReference>
<dbReference type="Proteomes" id="UP001597400">
    <property type="component" value="Unassembled WGS sequence"/>
</dbReference>
<sequence length="450" mass="48569">MKPRRYRILLLAEVANPDMVSVPLVAWSIAAALAKVADVHLVTHVRNRDAIGARGWQEGRDFTIIDTEWLVRGIFRTARLLGAGEERGWTIFQALAPLGCLAFERATWARFAGALRAGDYDLVHRLTPMSPTTPSILGPRLKAIGVPLVVGPLNGGLPWPPGFAERMHREREGLSRLRGLHRLLPGYRATRRDAAAFLAGSRHTLGEIPRYARPQSVYLPENGIDPTRFGKVRVRRAQAPLRGAFVGRLVPYKCADLLIRAAADLIRAGTLTLDIIGDGPDRAMLDALVADLGLGDGVTLHGTVAHIRVQDLLVDCDLLACPSIREFGGGVVLEAMALGVAPIVADYGGPTELVDDDTGIRVPFSGPEDLVTGLRETLEALVRDPARLDRIGSAAAARVAALFTWDRKAEQLLRVYDWVQAQGPRPDLLTTPPADAPAPAEPAPASAIQG</sequence>
<evidence type="ECO:0000313" key="3">
    <source>
        <dbReference type="EMBL" id="MFD1952563.1"/>
    </source>
</evidence>
<evidence type="ECO:0000256" key="1">
    <source>
        <dbReference type="SAM" id="MobiDB-lite"/>
    </source>
</evidence>
<keyword evidence="4" id="KW-1185">Reference proteome</keyword>
<feature type="domain" description="Glycosyl transferase family 1" evidence="2">
    <location>
        <begin position="244"/>
        <end position="379"/>
    </location>
</feature>
<dbReference type="PANTHER" id="PTHR12526">
    <property type="entry name" value="GLYCOSYLTRANSFERASE"/>
    <property type="match status" value="1"/>
</dbReference>
<feature type="region of interest" description="Disordered" evidence="1">
    <location>
        <begin position="426"/>
        <end position="450"/>
    </location>
</feature>
<dbReference type="Gene3D" id="3.40.50.2000">
    <property type="entry name" value="Glycogen Phosphorylase B"/>
    <property type="match status" value="2"/>
</dbReference>
<keyword evidence="3" id="KW-0808">Transferase</keyword>
<gene>
    <name evidence="3" type="ORF">ACFSGX_17430</name>
</gene>
<evidence type="ECO:0000259" key="2">
    <source>
        <dbReference type="Pfam" id="PF00534"/>
    </source>
</evidence>
<reference evidence="4" key="1">
    <citation type="journal article" date="2019" name="Int. J. Syst. Evol. Microbiol.">
        <title>The Global Catalogue of Microorganisms (GCM) 10K type strain sequencing project: providing services to taxonomists for standard genome sequencing and annotation.</title>
        <authorList>
            <consortium name="The Broad Institute Genomics Platform"/>
            <consortium name="The Broad Institute Genome Sequencing Center for Infectious Disease"/>
            <person name="Wu L."/>
            <person name="Ma J."/>
        </authorList>
    </citation>
    <scope>NUCLEOTIDE SEQUENCE [LARGE SCALE GENOMIC DNA]</scope>
    <source>
        <strain evidence="4">CGMCC 1.12702</strain>
    </source>
</reference>
<dbReference type="Pfam" id="PF00534">
    <property type="entry name" value="Glycos_transf_1"/>
    <property type="match status" value="1"/>
</dbReference>
<organism evidence="3 4">
    <name type="scientific">Sphingomonas arantia</name>
    <dbReference type="NCBI Taxonomy" id="1460676"/>
    <lineage>
        <taxon>Bacteria</taxon>
        <taxon>Pseudomonadati</taxon>
        <taxon>Pseudomonadota</taxon>
        <taxon>Alphaproteobacteria</taxon>
        <taxon>Sphingomonadales</taxon>
        <taxon>Sphingomonadaceae</taxon>
        <taxon>Sphingomonas</taxon>
    </lineage>
</organism>
<dbReference type="CDD" id="cd03801">
    <property type="entry name" value="GT4_PimA-like"/>
    <property type="match status" value="1"/>
</dbReference>
<name>A0ABW4U2M2_9SPHN</name>
<dbReference type="GO" id="GO:0016757">
    <property type="term" value="F:glycosyltransferase activity"/>
    <property type="evidence" value="ECO:0007669"/>
    <property type="project" value="UniProtKB-KW"/>
</dbReference>
<dbReference type="InterPro" id="IPR001296">
    <property type="entry name" value="Glyco_trans_1"/>
</dbReference>
<dbReference type="EC" id="2.4.-.-" evidence="3"/>
<comment type="caution">
    <text evidence="3">The sequence shown here is derived from an EMBL/GenBank/DDBJ whole genome shotgun (WGS) entry which is preliminary data.</text>
</comment>
<dbReference type="EMBL" id="JBHUGS010000005">
    <property type="protein sequence ID" value="MFD1952563.1"/>
    <property type="molecule type" value="Genomic_DNA"/>
</dbReference>